<dbReference type="PANTHER" id="PTHR12294">
    <property type="entry name" value="EF HAND DOMAIN FAMILY A1,A2-RELATED"/>
    <property type="match status" value="1"/>
</dbReference>
<dbReference type="Proteomes" id="UP000324091">
    <property type="component" value="Unassembled WGS sequence"/>
</dbReference>
<dbReference type="GO" id="GO:0036444">
    <property type="term" value="P:calcium import into the mitochondrion"/>
    <property type="evidence" value="ECO:0007669"/>
    <property type="project" value="TreeGrafter"/>
</dbReference>
<reference evidence="9 10" key="1">
    <citation type="submission" date="2019-04" db="EMBL/GenBank/DDBJ databases">
        <title>Chromosome genome assembly for Takifugu flavidus.</title>
        <authorList>
            <person name="Xiao S."/>
        </authorList>
    </citation>
    <scope>NUCLEOTIDE SEQUENCE [LARGE SCALE GENOMIC DNA]</scope>
    <source>
        <strain evidence="9">HTHZ2018</strain>
        <tissue evidence="9">Muscle</tissue>
    </source>
</reference>
<dbReference type="InterPro" id="IPR002048">
    <property type="entry name" value="EF_hand_dom"/>
</dbReference>
<gene>
    <name evidence="9" type="ORF">D4764_0291600</name>
</gene>
<comment type="subcellular location">
    <subcellularLocation>
        <location evidence="1">Mitochondrion inner membrane</location>
    </subcellularLocation>
    <subcellularLocation>
        <location evidence="2">Mitochondrion intermembrane space</location>
    </subcellularLocation>
</comment>
<evidence type="ECO:0000256" key="6">
    <source>
        <dbReference type="ARBA" id="ARBA00023128"/>
    </source>
</evidence>
<evidence type="ECO:0000313" key="10">
    <source>
        <dbReference type="Proteomes" id="UP000324091"/>
    </source>
</evidence>
<dbReference type="Gene3D" id="1.10.238.10">
    <property type="entry name" value="EF-hand"/>
    <property type="match status" value="1"/>
</dbReference>
<dbReference type="EMBL" id="RHFK02000591">
    <property type="protein sequence ID" value="TWW53669.1"/>
    <property type="molecule type" value="Genomic_DNA"/>
</dbReference>
<protein>
    <submittedName>
        <fullName evidence="9">Calcium uptake protein 2, mitochondrial EF-hand domain-containing family member A1</fullName>
    </submittedName>
</protein>
<organism evidence="9 10">
    <name type="scientific">Takifugu flavidus</name>
    <name type="common">sansaifugu</name>
    <dbReference type="NCBI Taxonomy" id="433684"/>
    <lineage>
        <taxon>Eukaryota</taxon>
        <taxon>Metazoa</taxon>
        <taxon>Chordata</taxon>
        <taxon>Craniata</taxon>
        <taxon>Vertebrata</taxon>
        <taxon>Euteleostomi</taxon>
        <taxon>Actinopterygii</taxon>
        <taxon>Neopterygii</taxon>
        <taxon>Teleostei</taxon>
        <taxon>Neoteleostei</taxon>
        <taxon>Acanthomorphata</taxon>
        <taxon>Eupercaria</taxon>
        <taxon>Tetraodontiformes</taxon>
        <taxon>Tetradontoidea</taxon>
        <taxon>Tetraodontidae</taxon>
        <taxon>Takifugu</taxon>
    </lineage>
</organism>
<keyword evidence="5" id="KW-0809">Transit peptide</keyword>
<dbReference type="GO" id="GO:0005509">
    <property type="term" value="F:calcium ion binding"/>
    <property type="evidence" value="ECO:0007669"/>
    <property type="project" value="InterPro"/>
</dbReference>
<dbReference type="AlphaFoldDB" id="A0A5C6MG36"/>
<dbReference type="GO" id="GO:1990246">
    <property type="term" value="C:uniplex complex"/>
    <property type="evidence" value="ECO:0007669"/>
    <property type="project" value="TreeGrafter"/>
</dbReference>
<dbReference type="InterPro" id="IPR039800">
    <property type="entry name" value="MICU1/2/3"/>
</dbReference>
<feature type="domain" description="EF-hand" evidence="8">
    <location>
        <begin position="233"/>
        <end position="268"/>
    </location>
</feature>
<evidence type="ECO:0000259" key="8">
    <source>
        <dbReference type="PROSITE" id="PS50222"/>
    </source>
</evidence>
<keyword evidence="4" id="KW-0999">Mitochondrion inner membrane</keyword>
<evidence type="ECO:0000256" key="5">
    <source>
        <dbReference type="ARBA" id="ARBA00022946"/>
    </source>
</evidence>
<comment type="caution">
    <text evidence="9">The sequence shown here is derived from an EMBL/GenBank/DDBJ whole genome shotgun (WGS) entry which is preliminary data.</text>
</comment>
<keyword evidence="7" id="KW-0472">Membrane</keyword>
<keyword evidence="10" id="KW-1185">Reference proteome</keyword>
<name>A0A5C6MG36_9TELE</name>
<evidence type="ECO:0000256" key="2">
    <source>
        <dbReference type="ARBA" id="ARBA00004569"/>
    </source>
</evidence>
<evidence type="ECO:0000256" key="7">
    <source>
        <dbReference type="ARBA" id="ARBA00023136"/>
    </source>
</evidence>
<evidence type="ECO:0000256" key="3">
    <source>
        <dbReference type="ARBA" id="ARBA00022737"/>
    </source>
</evidence>
<evidence type="ECO:0000256" key="4">
    <source>
        <dbReference type="ARBA" id="ARBA00022792"/>
    </source>
</evidence>
<evidence type="ECO:0000313" key="9">
    <source>
        <dbReference type="EMBL" id="TWW53669.1"/>
    </source>
</evidence>
<dbReference type="SUPFAM" id="SSF47473">
    <property type="entry name" value="EF-hand"/>
    <property type="match status" value="1"/>
</dbReference>
<dbReference type="InterPro" id="IPR011992">
    <property type="entry name" value="EF-hand-dom_pair"/>
</dbReference>
<dbReference type="PROSITE" id="PS50222">
    <property type="entry name" value="EF_HAND_2"/>
    <property type="match status" value="1"/>
</dbReference>
<sequence>MFSWAQSVCLRKESVVEPASSEEFPAGWGSRQPGCLPLWSLPEPSVITDTTQTTERCLHTVYADGQKILLFLLFQVGSVPNALSQEGPLNQFASVVYQQEPYMTPRTSVLSHAGDVDRKLQKRILSQKDVDQMLASTSRVKAGNDLFRTLGDNGELSWLPRCLCCYMCSCLSGTPQKGSAFSKGHPRGGGHQLMGLSCRRSAGGSELRVLTPDHLAGLLSYTEYLFLLTILTKPHTGFHIAFKMLDVDGNEHVDKKEFLKLKKIIGKSKVRLPKDDDTSPVEEGEGVNTTLQAYFFGKNGHNKLQYLDFCR</sequence>
<dbReference type="GO" id="GO:0005758">
    <property type="term" value="C:mitochondrial intermembrane space"/>
    <property type="evidence" value="ECO:0007669"/>
    <property type="project" value="UniProtKB-SubCell"/>
</dbReference>
<proteinExistence type="predicted"/>
<dbReference type="PANTHER" id="PTHR12294:SF3">
    <property type="entry name" value="CALCIUM UPTAKE PROTEIN 2, MITOCHONDRIAL"/>
    <property type="match status" value="1"/>
</dbReference>
<evidence type="ECO:0000256" key="1">
    <source>
        <dbReference type="ARBA" id="ARBA00004273"/>
    </source>
</evidence>
<accession>A0A5C6MG36</accession>
<keyword evidence="3" id="KW-0677">Repeat</keyword>
<keyword evidence="6" id="KW-0496">Mitochondrion</keyword>
<dbReference type="GO" id="GO:0051560">
    <property type="term" value="P:mitochondrial calcium ion homeostasis"/>
    <property type="evidence" value="ECO:0007669"/>
    <property type="project" value="TreeGrafter"/>
</dbReference>